<keyword evidence="4" id="KW-0472">Membrane</keyword>
<gene>
    <name evidence="5" type="ORF">ASZ90_008094</name>
</gene>
<evidence type="ECO:0000256" key="1">
    <source>
        <dbReference type="ARBA" id="ARBA00022737"/>
    </source>
</evidence>
<dbReference type="InterPro" id="IPR019734">
    <property type="entry name" value="TPR_rpt"/>
</dbReference>
<evidence type="ECO:0000256" key="4">
    <source>
        <dbReference type="SAM" id="Phobius"/>
    </source>
</evidence>
<reference evidence="5" key="1">
    <citation type="journal article" date="2015" name="Proc. Natl. Acad. Sci. U.S.A.">
        <title>Networks of energetic and metabolic interactions define dynamics in microbial communities.</title>
        <authorList>
            <person name="Embree M."/>
            <person name="Liu J.K."/>
            <person name="Al-Bassam M.M."/>
            <person name="Zengler K."/>
        </authorList>
    </citation>
    <scope>NUCLEOTIDE SEQUENCE</scope>
</reference>
<dbReference type="PROSITE" id="PS50293">
    <property type="entry name" value="TPR_REGION"/>
    <property type="match status" value="2"/>
</dbReference>
<dbReference type="PANTHER" id="PTHR44858">
    <property type="entry name" value="TETRATRICOPEPTIDE REPEAT PROTEIN 6"/>
    <property type="match status" value="1"/>
</dbReference>
<dbReference type="InterPro" id="IPR011990">
    <property type="entry name" value="TPR-like_helical_dom_sf"/>
</dbReference>
<sequence length="275" mass="30788">MKRCPHCRETFQDSVTTCLYCDGPLETLEPLQYKISVKKTKKEQKGSDTIPKKTWKEISIPLITALVVAGILFAISQIKYFDKNTQQITRIKSMQFDSPDTSTSADTSISNPALSSAPTTTPGAVIDLYNNALALCSSGKCTDPQKAIEYLDEAIKRKPDLAEAYNIRGNADGDLGQHQRAIEDYNEAIRLKPNYAHAYYNRGYTYSKLGQYPQAIEDYNEAIHLKLENTSVYYNRGNAYFMHGNKELGCTDAQKACELGDCTLLEDAKSKKYCP</sequence>
<name>A0A0W8FMN0_9ZZZZ</name>
<evidence type="ECO:0000256" key="3">
    <source>
        <dbReference type="SAM" id="MobiDB-lite"/>
    </source>
</evidence>
<dbReference type="GO" id="GO:0046813">
    <property type="term" value="P:receptor-mediated virion attachment to host cell"/>
    <property type="evidence" value="ECO:0007669"/>
    <property type="project" value="TreeGrafter"/>
</dbReference>
<evidence type="ECO:0000313" key="5">
    <source>
        <dbReference type="EMBL" id="KUG22124.1"/>
    </source>
</evidence>
<dbReference type="InterPro" id="IPR050498">
    <property type="entry name" value="Ycf3"/>
</dbReference>
<dbReference type="GO" id="GO:0009279">
    <property type="term" value="C:cell outer membrane"/>
    <property type="evidence" value="ECO:0007669"/>
    <property type="project" value="TreeGrafter"/>
</dbReference>
<keyword evidence="4" id="KW-1133">Transmembrane helix</keyword>
<dbReference type="SMART" id="SM00028">
    <property type="entry name" value="TPR"/>
    <property type="match status" value="4"/>
</dbReference>
<keyword evidence="4" id="KW-0812">Transmembrane</keyword>
<dbReference type="Gene3D" id="1.25.40.10">
    <property type="entry name" value="Tetratricopeptide repeat domain"/>
    <property type="match status" value="2"/>
</dbReference>
<dbReference type="SUPFAM" id="SSF48452">
    <property type="entry name" value="TPR-like"/>
    <property type="match status" value="1"/>
</dbReference>
<keyword evidence="2" id="KW-0802">TPR repeat</keyword>
<dbReference type="PANTHER" id="PTHR44858:SF1">
    <property type="entry name" value="UDP-N-ACETYLGLUCOSAMINE--PEPTIDE N-ACETYLGLUCOSAMINYLTRANSFERASE SPINDLY-RELATED"/>
    <property type="match status" value="1"/>
</dbReference>
<evidence type="ECO:0000256" key="2">
    <source>
        <dbReference type="ARBA" id="ARBA00022803"/>
    </source>
</evidence>
<proteinExistence type="predicted"/>
<comment type="caution">
    <text evidence="5">The sequence shown here is derived from an EMBL/GenBank/DDBJ whole genome shotgun (WGS) entry which is preliminary data.</text>
</comment>
<protein>
    <submittedName>
        <fullName evidence="5">Uncharacterized protein</fullName>
    </submittedName>
</protein>
<feature type="region of interest" description="Disordered" evidence="3">
    <location>
        <begin position="96"/>
        <end position="119"/>
    </location>
</feature>
<organism evidence="5">
    <name type="scientific">hydrocarbon metagenome</name>
    <dbReference type="NCBI Taxonomy" id="938273"/>
    <lineage>
        <taxon>unclassified sequences</taxon>
        <taxon>metagenomes</taxon>
        <taxon>ecological metagenomes</taxon>
    </lineage>
</organism>
<accession>A0A0W8FMN0</accession>
<feature type="compositionally biased region" description="Low complexity" evidence="3">
    <location>
        <begin position="97"/>
        <end position="110"/>
    </location>
</feature>
<feature type="transmembrane region" description="Helical" evidence="4">
    <location>
        <begin position="58"/>
        <end position="75"/>
    </location>
</feature>
<dbReference type="Pfam" id="PF13414">
    <property type="entry name" value="TPR_11"/>
    <property type="match status" value="1"/>
</dbReference>
<dbReference type="EMBL" id="LNQE01000985">
    <property type="protein sequence ID" value="KUG22124.1"/>
    <property type="molecule type" value="Genomic_DNA"/>
</dbReference>
<dbReference type="PROSITE" id="PS50005">
    <property type="entry name" value="TPR"/>
    <property type="match status" value="2"/>
</dbReference>
<dbReference type="AlphaFoldDB" id="A0A0W8FMN0"/>
<keyword evidence="1" id="KW-0677">Repeat</keyword>